<proteinExistence type="predicted"/>
<reference evidence="1 2" key="1">
    <citation type="submission" date="2024-09" db="EMBL/GenBank/DDBJ databases">
        <title>Chromosome-scale assembly of Riccia fluitans.</title>
        <authorList>
            <person name="Paukszto L."/>
            <person name="Sawicki J."/>
            <person name="Karawczyk K."/>
            <person name="Piernik-Szablinska J."/>
            <person name="Szczecinska M."/>
            <person name="Mazdziarz M."/>
        </authorList>
    </citation>
    <scope>NUCLEOTIDE SEQUENCE [LARGE SCALE GENOMIC DNA]</scope>
    <source>
        <strain evidence="1">Rf_01</strain>
        <tissue evidence="1">Aerial parts of the thallus</tissue>
    </source>
</reference>
<sequence>MHLHLSEGGASERTDLRGVTVGYTKNNRYFFSTSSFDNAPRMFNTTESVEGEEEKMEMVSRGMKVGALGKRVDADLAFVCKVVPKPKC</sequence>
<dbReference type="Proteomes" id="UP001605036">
    <property type="component" value="Unassembled WGS sequence"/>
</dbReference>
<name>A0ABD1XTY0_9MARC</name>
<evidence type="ECO:0000313" key="1">
    <source>
        <dbReference type="EMBL" id="KAL2612384.1"/>
    </source>
</evidence>
<dbReference type="EMBL" id="JBHFFA010000007">
    <property type="protein sequence ID" value="KAL2612384.1"/>
    <property type="molecule type" value="Genomic_DNA"/>
</dbReference>
<evidence type="ECO:0000313" key="2">
    <source>
        <dbReference type="Proteomes" id="UP001605036"/>
    </source>
</evidence>
<comment type="caution">
    <text evidence="1">The sequence shown here is derived from an EMBL/GenBank/DDBJ whole genome shotgun (WGS) entry which is preliminary data.</text>
</comment>
<protein>
    <submittedName>
        <fullName evidence="1">Uncharacterized protein</fullName>
    </submittedName>
</protein>
<gene>
    <name evidence="1" type="ORF">R1flu_024076</name>
</gene>
<organism evidence="1 2">
    <name type="scientific">Riccia fluitans</name>
    <dbReference type="NCBI Taxonomy" id="41844"/>
    <lineage>
        <taxon>Eukaryota</taxon>
        <taxon>Viridiplantae</taxon>
        <taxon>Streptophyta</taxon>
        <taxon>Embryophyta</taxon>
        <taxon>Marchantiophyta</taxon>
        <taxon>Marchantiopsida</taxon>
        <taxon>Marchantiidae</taxon>
        <taxon>Marchantiales</taxon>
        <taxon>Ricciaceae</taxon>
        <taxon>Riccia</taxon>
    </lineage>
</organism>
<dbReference type="AlphaFoldDB" id="A0ABD1XTY0"/>
<accession>A0ABD1XTY0</accession>
<keyword evidence="2" id="KW-1185">Reference proteome</keyword>